<dbReference type="EMBL" id="JACHGW010000008">
    <property type="protein sequence ID" value="MBB6053801.1"/>
    <property type="molecule type" value="Genomic_DNA"/>
</dbReference>
<dbReference type="PRINTS" id="PR00320">
    <property type="entry name" value="GPROTEINBRPT"/>
</dbReference>
<sequence>MPAAQVPPPKTPPSFQREVVPILRTACLGCHSAQLPTAGFSVDSYTALMKGGKAGVAIVPGKSDQSRLVRMLTGAQKPLMPPGSGLRATDIDTIRRWVDAGAKLDTAVVGTTSTTAKTATAANVIAAPKPVGKLLSVAAPVNSLAYSPDGKLLAVGTYQRVLLCDPATRTVTKVWSGHLDTVRSLAFSPDGKFLAAGGGASGALGQVRLWSVAEDKEVRTFGDHTDTVNGVAFSNDSKLIATASADRTVKLWEAATGKLSQTLRDHADAVSSVAFAPGGKLLASSGNDKSVKLWDIASGKRLYSIGAHEEPVTDVCFTAGGQLLSASTDRLAKLWNIGPESGGHVRNFGGHGATVFAVTTSSDGQLAATASGDKTIRVWNVGNGGTTVAFTEPKDWCYAVRFSPDKKHLAAGTFDGQVFLWSLEPNKLEGSFSTK</sequence>
<gene>
    <name evidence="5" type="ORF">HNQ39_005643</name>
</gene>
<dbReference type="Gene3D" id="2.130.10.10">
    <property type="entry name" value="YVTN repeat-like/Quinoprotein amine dehydrogenase"/>
    <property type="match status" value="3"/>
</dbReference>
<dbReference type="PROSITE" id="PS00678">
    <property type="entry name" value="WD_REPEATS_1"/>
    <property type="match status" value="4"/>
</dbReference>
<dbReference type="AlphaFoldDB" id="A0A7W9SVV7"/>
<organism evidence="5 6">
    <name type="scientific">Armatimonas rosea</name>
    <dbReference type="NCBI Taxonomy" id="685828"/>
    <lineage>
        <taxon>Bacteria</taxon>
        <taxon>Bacillati</taxon>
        <taxon>Armatimonadota</taxon>
        <taxon>Armatimonadia</taxon>
        <taxon>Armatimonadales</taxon>
        <taxon>Armatimonadaceae</taxon>
        <taxon>Armatimonas</taxon>
    </lineage>
</organism>
<evidence type="ECO:0000259" key="4">
    <source>
        <dbReference type="Pfam" id="PF07635"/>
    </source>
</evidence>
<keyword evidence="1 3" id="KW-0853">WD repeat</keyword>
<dbReference type="InterPro" id="IPR011429">
    <property type="entry name" value="Cyt_c_Planctomycete-type"/>
</dbReference>
<dbReference type="InterPro" id="IPR015943">
    <property type="entry name" value="WD40/YVTN_repeat-like_dom_sf"/>
</dbReference>
<dbReference type="PROSITE" id="PS50294">
    <property type="entry name" value="WD_REPEATS_REGION"/>
    <property type="match status" value="3"/>
</dbReference>
<evidence type="ECO:0000256" key="3">
    <source>
        <dbReference type="PROSITE-ProRule" id="PRU00221"/>
    </source>
</evidence>
<dbReference type="SUPFAM" id="SSF50978">
    <property type="entry name" value="WD40 repeat-like"/>
    <property type="match status" value="1"/>
</dbReference>
<name>A0A7W9SVV7_ARMRO</name>
<feature type="repeat" description="WD" evidence="3">
    <location>
        <begin position="305"/>
        <end position="337"/>
    </location>
</feature>
<dbReference type="CDD" id="cd00200">
    <property type="entry name" value="WD40"/>
    <property type="match status" value="1"/>
</dbReference>
<dbReference type="Pfam" id="PF00400">
    <property type="entry name" value="WD40"/>
    <property type="match status" value="7"/>
</dbReference>
<evidence type="ECO:0000313" key="5">
    <source>
        <dbReference type="EMBL" id="MBB6053801.1"/>
    </source>
</evidence>
<dbReference type="PANTHER" id="PTHR19879:SF9">
    <property type="entry name" value="TRANSCRIPTION INITIATION FACTOR TFIID SUBUNIT 5"/>
    <property type="match status" value="1"/>
</dbReference>
<keyword evidence="2" id="KW-0677">Repeat</keyword>
<evidence type="ECO:0000256" key="1">
    <source>
        <dbReference type="ARBA" id="ARBA00022574"/>
    </source>
</evidence>
<dbReference type="PROSITE" id="PS50082">
    <property type="entry name" value="WD_REPEATS_2"/>
    <property type="match status" value="5"/>
</dbReference>
<feature type="repeat" description="WD" evidence="3">
    <location>
        <begin position="390"/>
        <end position="431"/>
    </location>
</feature>
<dbReference type="Proteomes" id="UP000520814">
    <property type="component" value="Unassembled WGS sequence"/>
</dbReference>
<evidence type="ECO:0000313" key="6">
    <source>
        <dbReference type="Proteomes" id="UP000520814"/>
    </source>
</evidence>
<keyword evidence="6" id="KW-1185">Reference proteome</keyword>
<dbReference type="RefSeq" id="WP_184203889.1">
    <property type="nucleotide sequence ID" value="NZ_JACHGW010000008.1"/>
</dbReference>
<dbReference type="Pfam" id="PF07635">
    <property type="entry name" value="PSCyt1"/>
    <property type="match status" value="1"/>
</dbReference>
<comment type="caution">
    <text evidence="5">The sequence shown here is derived from an EMBL/GenBank/DDBJ whole genome shotgun (WGS) entry which is preliminary data.</text>
</comment>
<protein>
    <submittedName>
        <fullName evidence="5">WD40 repeat protein</fullName>
    </submittedName>
</protein>
<dbReference type="PANTHER" id="PTHR19879">
    <property type="entry name" value="TRANSCRIPTION INITIATION FACTOR TFIID"/>
    <property type="match status" value="1"/>
</dbReference>
<feature type="repeat" description="WD" evidence="3">
    <location>
        <begin position="263"/>
        <end position="304"/>
    </location>
</feature>
<proteinExistence type="predicted"/>
<dbReference type="InterPro" id="IPR020472">
    <property type="entry name" value="WD40_PAC1"/>
</dbReference>
<feature type="repeat" description="WD" evidence="3">
    <location>
        <begin position="221"/>
        <end position="262"/>
    </location>
</feature>
<dbReference type="SMART" id="SM00320">
    <property type="entry name" value="WD40"/>
    <property type="match status" value="7"/>
</dbReference>
<dbReference type="InterPro" id="IPR001680">
    <property type="entry name" value="WD40_rpt"/>
</dbReference>
<reference evidence="5 6" key="1">
    <citation type="submission" date="2020-08" db="EMBL/GenBank/DDBJ databases">
        <title>Genomic Encyclopedia of Type Strains, Phase IV (KMG-IV): sequencing the most valuable type-strain genomes for metagenomic binning, comparative biology and taxonomic classification.</title>
        <authorList>
            <person name="Goeker M."/>
        </authorList>
    </citation>
    <scope>NUCLEOTIDE SEQUENCE [LARGE SCALE GENOMIC DNA]</scope>
    <source>
        <strain evidence="5 6">DSM 23562</strain>
    </source>
</reference>
<accession>A0A7W9SVV7</accession>
<dbReference type="InterPro" id="IPR019775">
    <property type="entry name" value="WD40_repeat_CS"/>
</dbReference>
<feature type="domain" description="Cytochrome C Planctomycete-type" evidence="4">
    <location>
        <begin position="27"/>
        <end position="82"/>
    </location>
</feature>
<feature type="repeat" description="WD" evidence="3">
    <location>
        <begin position="348"/>
        <end position="389"/>
    </location>
</feature>
<dbReference type="InterPro" id="IPR036322">
    <property type="entry name" value="WD40_repeat_dom_sf"/>
</dbReference>
<evidence type="ECO:0000256" key="2">
    <source>
        <dbReference type="ARBA" id="ARBA00022737"/>
    </source>
</evidence>